<dbReference type="AlphaFoldDB" id="A0A8H8RXI9"/>
<feature type="non-terminal residue" evidence="10">
    <location>
        <position position="192"/>
    </location>
</feature>
<comment type="function">
    <text evidence="7">Component of the EKC/KEOPS complex that is required for the formation of a threonylcarbamoyl group on adenosine at position 37 (t(6)A37) in tRNAs that read codons beginning with adenine. The complex is probably involved in the transfer of the threonylcarbamoyl moiety of threonylcarbamoyl-AMP (TC-AMP) to the N6 group of A37. CGI121 acts as an allosteric effector that regulates the t(6)A activity of the complex. The EKC/KEOPS complex also promotes both telomere uncapping and telomere elongation. The complex is required for efficient recruitment of transcriptional coactivators. CGI121 is not required for tRNA modification.</text>
</comment>
<dbReference type="Pfam" id="PF08617">
    <property type="entry name" value="CGI-121"/>
    <property type="match status" value="1"/>
</dbReference>
<dbReference type="GO" id="GO:0005829">
    <property type="term" value="C:cytosol"/>
    <property type="evidence" value="ECO:0007669"/>
    <property type="project" value="TreeGrafter"/>
</dbReference>
<evidence type="ECO:0000256" key="9">
    <source>
        <dbReference type="SAM" id="MobiDB-lite"/>
    </source>
</evidence>
<evidence type="ECO:0000256" key="4">
    <source>
        <dbReference type="ARBA" id="ARBA00016009"/>
    </source>
</evidence>
<evidence type="ECO:0000256" key="3">
    <source>
        <dbReference type="ARBA" id="ARBA00015316"/>
    </source>
</evidence>
<comment type="caution">
    <text evidence="10">The sequence shown here is derived from an EMBL/GenBank/DDBJ whole genome shotgun (WGS) entry which is preliminary data.</text>
</comment>
<dbReference type="Proteomes" id="UP000462212">
    <property type="component" value="Unassembled WGS sequence"/>
</dbReference>
<dbReference type="GO" id="GO:0002949">
    <property type="term" value="P:tRNA threonylcarbamoyladenosine modification"/>
    <property type="evidence" value="ECO:0007669"/>
    <property type="project" value="TreeGrafter"/>
</dbReference>
<dbReference type="EMBL" id="QGMJ01000087">
    <property type="protein sequence ID" value="TVY42715.1"/>
    <property type="molecule type" value="Genomic_DNA"/>
</dbReference>
<dbReference type="InterPro" id="IPR013926">
    <property type="entry name" value="CGI121/TPRKB"/>
</dbReference>
<dbReference type="GO" id="GO:0000408">
    <property type="term" value="C:EKC/KEOPS complex"/>
    <property type="evidence" value="ECO:0007669"/>
    <property type="project" value="TreeGrafter"/>
</dbReference>
<name>A0A8H8RXI9_9HELO</name>
<evidence type="ECO:0000256" key="7">
    <source>
        <dbReference type="ARBA" id="ARBA00025043"/>
    </source>
</evidence>
<gene>
    <name evidence="10" type="primary">cgi121</name>
    <name evidence="10" type="ORF">LSUB1_G003197</name>
</gene>
<evidence type="ECO:0000256" key="2">
    <source>
        <dbReference type="ARBA" id="ARBA00005546"/>
    </source>
</evidence>
<accession>A0A8H8RXI9</accession>
<comment type="similarity">
    <text evidence="2 8">Belongs to the CGI121/TPRKB family.</text>
</comment>
<dbReference type="Gene3D" id="3.30.2380.10">
    <property type="entry name" value="CGI121/TPRKB"/>
    <property type="match status" value="1"/>
</dbReference>
<keyword evidence="11" id="KW-1185">Reference proteome</keyword>
<dbReference type="InterPro" id="IPR036504">
    <property type="entry name" value="CGI121/TPRKB_sf"/>
</dbReference>
<organism evidence="10 11">
    <name type="scientific">Lachnellula subtilissima</name>
    <dbReference type="NCBI Taxonomy" id="602034"/>
    <lineage>
        <taxon>Eukaryota</taxon>
        <taxon>Fungi</taxon>
        <taxon>Dikarya</taxon>
        <taxon>Ascomycota</taxon>
        <taxon>Pezizomycotina</taxon>
        <taxon>Leotiomycetes</taxon>
        <taxon>Helotiales</taxon>
        <taxon>Lachnaceae</taxon>
        <taxon>Lachnellula</taxon>
    </lineage>
</organism>
<sequence>NIPGKADEPSQTCSPQQWPSSKPSTWSTSPRPPSTSPYTAMSKNAPFLQQQLLAGNTDFEYAFIDASVIVSRIHVLSAVYRAINALHSHRLRSRNVHSEIVFSLSPNNNIAESFRRFGITATTENLLVVKVGGDREEVRSHLEGAVEGEAVGFEEGVLKGMLDVGRVRKVYKLNSGGGGGKKGSENRVVNEE</sequence>
<protein>
    <recommendedName>
        <fullName evidence="4">EKC/KEOPS complex subunit CGI121</fullName>
    </recommendedName>
    <alternativeName>
        <fullName evidence="3">EKC/KEOPS complex subunit cgi121</fullName>
    </alternativeName>
</protein>
<feature type="compositionally biased region" description="Low complexity" evidence="9">
    <location>
        <begin position="14"/>
        <end position="29"/>
    </location>
</feature>
<keyword evidence="5" id="KW-0819">tRNA processing</keyword>
<dbReference type="PANTHER" id="PTHR15840">
    <property type="entry name" value="CGI-121 FAMILY MEMBER"/>
    <property type="match status" value="1"/>
</dbReference>
<evidence type="ECO:0000256" key="5">
    <source>
        <dbReference type="ARBA" id="ARBA00022694"/>
    </source>
</evidence>
<evidence type="ECO:0000256" key="1">
    <source>
        <dbReference type="ARBA" id="ARBA00004123"/>
    </source>
</evidence>
<dbReference type="OrthoDB" id="329139at2759"/>
<keyword evidence="6 8" id="KW-0539">Nucleus</keyword>
<evidence type="ECO:0000313" key="11">
    <source>
        <dbReference type="Proteomes" id="UP000462212"/>
    </source>
</evidence>
<feature type="non-terminal residue" evidence="10">
    <location>
        <position position="1"/>
    </location>
</feature>
<dbReference type="PANTHER" id="PTHR15840:SF10">
    <property type="entry name" value="EKC_KEOPS COMPLEX SUBUNIT TPRKB"/>
    <property type="match status" value="1"/>
</dbReference>
<evidence type="ECO:0000313" key="10">
    <source>
        <dbReference type="EMBL" id="TVY42715.1"/>
    </source>
</evidence>
<evidence type="ECO:0000256" key="6">
    <source>
        <dbReference type="ARBA" id="ARBA00023242"/>
    </source>
</evidence>
<comment type="subcellular location">
    <subcellularLocation>
        <location evidence="1">Nucleus</location>
    </subcellularLocation>
</comment>
<evidence type="ECO:0000256" key="8">
    <source>
        <dbReference type="RuleBase" id="RU004398"/>
    </source>
</evidence>
<dbReference type="SUPFAM" id="SSF143870">
    <property type="entry name" value="PF0523-like"/>
    <property type="match status" value="1"/>
</dbReference>
<dbReference type="GO" id="GO:0005634">
    <property type="term" value="C:nucleus"/>
    <property type="evidence" value="ECO:0007669"/>
    <property type="project" value="UniProtKB-SubCell"/>
</dbReference>
<feature type="region of interest" description="Disordered" evidence="9">
    <location>
        <begin position="1"/>
        <end position="37"/>
    </location>
</feature>
<proteinExistence type="inferred from homology"/>
<reference evidence="10 11" key="1">
    <citation type="submission" date="2018-05" db="EMBL/GenBank/DDBJ databases">
        <title>Genome sequencing and assembly of the regulated plant pathogen Lachnellula willkommii and related sister species for the development of diagnostic species identification markers.</title>
        <authorList>
            <person name="Giroux E."/>
            <person name="Bilodeau G."/>
        </authorList>
    </citation>
    <scope>NUCLEOTIDE SEQUENCE [LARGE SCALE GENOMIC DNA]</scope>
    <source>
        <strain evidence="10 11">CBS 197.66</strain>
    </source>
</reference>